<comment type="caution">
    <text evidence="11">The sequence shown here is derived from an EMBL/GenBank/DDBJ whole genome shotgun (WGS) entry which is preliminary data.</text>
</comment>
<evidence type="ECO:0000256" key="3">
    <source>
        <dbReference type="ARBA" id="ARBA00009295"/>
    </source>
</evidence>
<comment type="pathway">
    <text evidence="2">Lipid metabolism.</text>
</comment>
<evidence type="ECO:0000256" key="1">
    <source>
        <dbReference type="ARBA" id="ARBA00004141"/>
    </source>
</evidence>
<keyword evidence="12" id="KW-1185">Reference proteome</keyword>
<evidence type="ECO:0000256" key="2">
    <source>
        <dbReference type="ARBA" id="ARBA00005189"/>
    </source>
</evidence>
<comment type="subcellular location">
    <subcellularLocation>
        <location evidence="1">Membrane</location>
        <topology evidence="1">Multi-pass membrane protein</topology>
    </subcellularLocation>
</comment>
<keyword evidence="5" id="KW-0479">Metal-binding</keyword>
<dbReference type="GO" id="GO:0006629">
    <property type="term" value="P:lipid metabolic process"/>
    <property type="evidence" value="ECO:0007669"/>
    <property type="project" value="UniProtKB-KW"/>
</dbReference>
<evidence type="ECO:0000256" key="8">
    <source>
        <dbReference type="ARBA" id="ARBA00023004"/>
    </source>
</evidence>
<dbReference type="GO" id="GO:0046872">
    <property type="term" value="F:metal ion binding"/>
    <property type="evidence" value="ECO:0007669"/>
    <property type="project" value="UniProtKB-KW"/>
</dbReference>
<evidence type="ECO:0000256" key="4">
    <source>
        <dbReference type="ARBA" id="ARBA00022692"/>
    </source>
</evidence>
<keyword evidence="7" id="KW-0560">Oxidoreductase</keyword>
<protein>
    <submittedName>
        <fullName evidence="11">Uncharacterized protein</fullName>
    </submittedName>
</protein>
<dbReference type="OrthoDB" id="260091at2759"/>
<accession>A0A9P6DV00</accession>
<keyword evidence="4" id="KW-0812">Transmembrane</keyword>
<dbReference type="InterPro" id="IPR012171">
    <property type="entry name" value="Fatty_acid_desaturase"/>
</dbReference>
<dbReference type="EMBL" id="MU129004">
    <property type="protein sequence ID" value="KAF9511180.1"/>
    <property type="molecule type" value="Genomic_DNA"/>
</dbReference>
<evidence type="ECO:0000313" key="11">
    <source>
        <dbReference type="EMBL" id="KAF9511180.1"/>
    </source>
</evidence>
<organism evidence="11 12">
    <name type="scientific">Hydnum rufescens UP504</name>
    <dbReference type="NCBI Taxonomy" id="1448309"/>
    <lineage>
        <taxon>Eukaryota</taxon>
        <taxon>Fungi</taxon>
        <taxon>Dikarya</taxon>
        <taxon>Basidiomycota</taxon>
        <taxon>Agaricomycotina</taxon>
        <taxon>Agaricomycetes</taxon>
        <taxon>Cantharellales</taxon>
        <taxon>Hydnaceae</taxon>
        <taxon>Hydnum</taxon>
    </lineage>
</organism>
<evidence type="ECO:0000256" key="6">
    <source>
        <dbReference type="ARBA" id="ARBA00022989"/>
    </source>
</evidence>
<dbReference type="PANTHER" id="PTHR19353">
    <property type="entry name" value="FATTY ACID DESATURASE 2"/>
    <property type="match status" value="1"/>
</dbReference>
<dbReference type="GO" id="GO:0016717">
    <property type="term" value="F:oxidoreductase activity, acting on paired donors, with oxidation of a pair of donors resulting in the reduction of molecular oxygen to two molecules of water"/>
    <property type="evidence" value="ECO:0007669"/>
    <property type="project" value="TreeGrafter"/>
</dbReference>
<sequence>MAIGNAVRALFLISHMSGSPLYVQACVSYRDSSASFDWFILARNFYFRIILSHFLRWMADLGPSESSVARKLRTTSDIICDPSVKFIGGGLHLQVTHHLSPRLPGHHLRAASLLVKESAEEQLLEFAELRFVQGNKDALGVLNISKLNQEVWLVLAGFLRSGCSGPHKTAQNLPNLRSSFLMKAVAEQVYILGMLVGHEIEEKVGMRGPIEGKQTKETSIVSFGH</sequence>
<keyword evidence="6" id="KW-1133">Transmembrane helix</keyword>
<name>A0A9P6DV00_9AGAM</name>
<keyword evidence="10" id="KW-0472">Membrane</keyword>
<evidence type="ECO:0000313" key="12">
    <source>
        <dbReference type="Proteomes" id="UP000886523"/>
    </source>
</evidence>
<evidence type="ECO:0000256" key="5">
    <source>
        <dbReference type="ARBA" id="ARBA00022723"/>
    </source>
</evidence>
<reference evidence="11" key="1">
    <citation type="journal article" date="2020" name="Nat. Commun.">
        <title>Large-scale genome sequencing of mycorrhizal fungi provides insights into the early evolution of symbiotic traits.</title>
        <authorList>
            <person name="Miyauchi S."/>
            <person name="Kiss E."/>
            <person name="Kuo A."/>
            <person name="Drula E."/>
            <person name="Kohler A."/>
            <person name="Sanchez-Garcia M."/>
            <person name="Morin E."/>
            <person name="Andreopoulos B."/>
            <person name="Barry K.W."/>
            <person name="Bonito G."/>
            <person name="Buee M."/>
            <person name="Carver A."/>
            <person name="Chen C."/>
            <person name="Cichocki N."/>
            <person name="Clum A."/>
            <person name="Culley D."/>
            <person name="Crous P.W."/>
            <person name="Fauchery L."/>
            <person name="Girlanda M."/>
            <person name="Hayes R.D."/>
            <person name="Keri Z."/>
            <person name="LaButti K."/>
            <person name="Lipzen A."/>
            <person name="Lombard V."/>
            <person name="Magnuson J."/>
            <person name="Maillard F."/>
            <person name="Murat C."/>
            <person name="Nolan M."/>
            <person name="Ohm R.A."/>
            <person name="Pangilinan J."/>
            <person name="Pereira M.F."/>
            <person name="Perotto S."/>
            <person name="Peter M."/>
            <person name="Pfister S."/>
            <person name="Riley R."/>
            <person name="Sitrit Y."/>
            <person name="Stielow J.B."/>
            <person name="Szollosi G."/>
            <person name="Zifcakova L."/>
            <person name="Stursova M."/>
            <person name="Spatafora J.W."/>
            <person name="Tedersoo L."/>
            <person name="Vaario L.M."/>
            <person name="Yamada A."/>
            <person name="Yan M."/>
            <person name="Wang P."/>
            <person name="Xu J."/>
            <person name="Bruns T."/>
            <person name="Baldrian P."/>
            <person name="Vilgalys R."/>
            <person name="Dunand C."/>
            <person name="Henrissat B."/>
            <person name="Grigoriev I.V."/>
            <person name="Hibbett D."/>
            <person name="Nagy L.G."/>
            <person name="Martin F.M."/>
        </authorList>
    </citation>
    <scope>NUCLEOTIDE SEQUENCE</scope>
    <source>
        <strain evidence="11">UP504</strain>
    </source>
</reference>
<dbReference type="PANTHER" id="PTHR19353:SF30">
    <property type="entry name" value="DELTA 8-(E)-SPHINGOLIPID DESATURASE"/>
    <property type="match status" value="1"/>
</dbReference>
<dbReference type="GO" id="GO:0016020">
    <property type="term" value="C:membrane"/>
    <property type="evidence" value="ECO:0007669"/>
    <property type="project" value="UniProtKB-SubCell"/>
</dbReference>
<keyword evidence="8" id="KW-0408">Iron</keyword>
<keyword evidence="9" id="KW-0443">Lipid metabolism</keyword>
<evidence type="ECO:0000256" key="10">
    <source>
        <dbReference type="ARBA" id="ARBA00023136"/>
    </source>
</evidence>
<gene>
    <name evidence="11" type="ORF">BS47DRAFT_1197431</name>
</gene>
<proteinExistence type="inferred from homology"/>
<comment type="similarity">
    <text evidence="3">Belongs to the fatty acid desaturase type 1 family.</text>
</comment>
<evidence type="ECO:0000256" key="9">
    <source>
        <dbReference type="ARBA" id="ARBA00023098"/>
    </source>
</evidence>
<dbReference type="Proteomes" id="UP000886523">
    <property type="component" value="Unassembled WGS sequence"/>
</dbReference>
<dbReference type="AlphaFoldDB" id="A0A9P6DV00"/>
<evidence type="ECO:0000256" key="7">
    <source>
        <dbReference type="ARBA" id="ARBA00023002"/>
    </source>
</evidence>